<keyword evidence="3" id="KW-1185">Reference proteome</keyword>
<evidence type="ECO:0000313" key="2">
    <source>
        <dbReference type="EMBL" id="CAL5973901.1"/>
    </source>
</evidence>
<comment type="caution">
    <text evidence="1">The sequence shown here is derived from an EMBL/GenBank/DDBJ whole genome shotgun (WGS) entry which is preliminary data.</text>
</comment>
<sequence length="185" mass="22303">MLYSLMDTIHSYQIKIFRKQKLIQTWTLFTSMEEYVFIENQYQNVQKYTNIFTLEQLIIENQSNQLNKQKLTLSGAQLRVLPNEIFNKDFETNVLERYNKYMKEQQTTELTFEIDQILKYNFKIYFAHAQYVHDKQMKHNSHIQELSLKISAQCKQVQKLIQTQIQIIKIMADKADLLFICQNDQ</sequence>
<evidence type="ECO:0000313" key="3">
    <source>
        <dbReference type="Proteomes" id="UP001642409"/>
    </source>
</evidence>
<name>A0AA86TYQ0_9EUKA</name>
<dbReference type="AlphaFoldDB" id="A0AA86TYQ0"/>
<dbReference type="EMBL" id="CATOUU010000531">
    <property type="protein sequence ID" value="CAI9933416.1"/>
    <property type="molecule type" value="Genomic_DNA"/>
</dbReference>
<dbReference type="Proteomes" id="UP001642409">
    <property type="component" value="Unassembled WGS sequence"/>
</dbReference>
<reference evidence="2 3" key="2">
    <citation type="submission" date="2024-07" db="EMBL/GenBank/DDBJ databases">
        <authorList>
            <person name="Akdeniz Z."/>
        </authorList>
    </citation>
    <scope>NUCLEOTIDE SEQUENCE [LARGE SCALE GENOMIC DNA]</scope>
</reference>
<organism evidence="1">
    <name type="scientific">Hexamita inflata</name>
    <dbReference type="NCBI Taxonomy" id="28002"/>
    <lineage>
        <taxon>Eukaryota</taxon>
        <taxon>Metamonada</taxon>
        <taxon>Diplomonadida</taxon>
        <taxon>Hexamitidae</taxon>
        <taxon>Hexamitinae</taxon>
        <taxon>Hexamita</taxon>
    </lineage>
</organism>
<reference evidence="1" key="1">
    <citation type="submission" date="2023-06" db="EMBL/GenBank/DDBJ databases">
        <authorList>
            <person name="Kurt Z."/>
        </authorList>
    </citation>
    <scope>NUCLEOTIDE SEQUENCE</scope>
</reference>
<proteinExistence type="predicted"/>
<accession>A0AA86TYQ0</accession>
<dbReference type="EMBL" id="CAXDID020000004">
    <property type="protein sequence ID" value="CAL5973901.1"/>
    <property type="molecule type" value="Genomic_DNA"/>
</dbReference>
<gene>
    <name evidence="1" type="ORF">HINF_LOCUS21061</name>
    <name evidence="2" type="ORF">HINF_LOCUS2607</name>
</gene>
<evidence type="ECO:0000313" key="1">
    <source>
        <dbReference type="EMBL" id="CAI9933416.1"/>
    </source>
</evidence>
<protein>
    <submittedName>
        <fullName evidence="2">Hypothetical_protein</fullName>
    </submittedName>
</protein>